<protein>
    <submittedName>
        <fullName evidence="4">Uncharacterized protein LOC106819228</fullName>
    </submittedName>
</protein>
<dbReference type="Gene3D" id="3.90.70.120">
    <property type="match status" value="1"/>
</dbReference>
<feature type="compositionally biased region" description="Polar residues" evidence="1">
    <location>
        <begin position="323"/>
        <end position="332"/>
    </location>
</feature>
<gene>
    <name evidence="4" type="primary">LOC106819228</name>
</gene>
<feature type="compositionally biased region" description="Low complexity" evidence="1">
    <location>
        <begin position="302"/>
        <end position="312"/>
    </location>
</feature>
<dbReference type="PANTHER" id="PTHR40552:SF6">
    <property type="entry name" value="FI09606P-RELATED"/>
    <property type="match status" value="1"/>
</dbReference>
<keyword evidence="3" id="KW-1185">Reference proteome</keyword>
<sequence length="379" mass="43563">MEETDIGPNESPEKAYHFAHIIQGHYHQGADLFHPNSRGKQCMTNALLSLVYSYVSNVNNWMAEDLNKILVSGDSFYTQTPKSQDFLLVSEIPKYFTCFDKNFKITDKTSMVGLVNAVTAEAPYSVLADSLQSLDASNPYALICLGCYASAVFLNNGQYFLFDSHARNDHGLPASNGTAVLLAFNSVVDLTQYVKVLSLKLGANIFEMTPIEIKTITHKALQLGFKRQGTYPHIDFGCDEQTVTTRTLMNNYMINQLQCQALNKKQRECQQSRQPDRTKYMQQYKQRQRTDTEYQHKERIQQQRTMQTARQQPELASKERIQQQHSKQTARQQPEFASKERIQHQHTMQTARQQPEFASKERIQQQRSKKRLDGNLNCI</sequence>
<dbReference type="SUPFAM" id="SSF54001">
    <property type="entry name" value="Cysteine proteinases"/>
    <property type="match status" value="1"/>
</dbReference>
<evidence type="ECO:0000256" key="1">
    <source>
        <dbReference type="SAM" id="MobiDB-lite"/>
    </source>
</evidence>
<dbReference type="PANTHER" id="PTHR40552">
    <property type="entry name" value="AT05186P-RELATED"/>
    <property type="match status" value="1"/>
</dbReference>
<reference evidence="4" key="1">
    <citation type="submission" date="2025-08" db="UniProtKB">
        <authorList>
            <consortium name="RefSeq"/>
        </authorList>
    </citation>
    <scope>IDENTIFICATION</scope>
</reference>
<evidence type="ECO:0000313" key="4">
    <source>
        <dbReference type="RefSeq" id="XP_014679363.1"/>
    </source>
</evidence>
<evidence type="ECO:0000313" key="3">
    <source>
        <dbReference type="Proteomes" id="UP000695022"/>
    </source>
</evidence>
<name>A0ABM1F4J2_PRICU</name>
<dbReference type="GeneID" id="106819228"/>
<proteinExistence type="predicted"/>
<evidence type="ECO:0000259" key="2">
    <source>
        <dbReference type="Pfam" id="PF04843"/>
    </source>
</evidence>
<organism evidence="3 4">
    <name type="scientific">Priapulus caudatus</name>
    <name type="common">Priapulid worm</name>
    <dbReference type="NCBI Taxonomy" id="37621"/>
    <lineage>
        <taxon>Eukaryota</taxon>
        <taxon>Metazoa</taxon>
        <taxon>Ecdysozoa</taxon>
        <taxon>Scalidophora</taxon>
        <taxon>Priapulida</taxon>
        <taxon>Priapulimorpha</taxon>
        <taxon>Priapulimorphida</taxon>
        <taxon>Priapulidae</taxon>
        <taxon>Priapulus</taxon>
    </lineage>
</organism>
<dbReference type="Proteomes" id="UP000695022">
    <property type="component" value="Unplaced"/>
</dbReference>
<dbReference type="RefSeq" id="XP_014679363.1">
    <property type="nucleotide sequence ID" value="XM_014823877.1"/>
</dbReference>
<dbReference type="InterPro" id="IPR038765">
    <property type="entry name" value="Papain-like_cys_pep_sf"/>
</dbReference>
<feature type="compositionally biased region" description="Basic and acidic residues" evidence="1">
    <location>
        <begin position="268"/>
        <end position="279"/>
    </location>
</feature>
<accession>A0ABM1F4J2</accession>
<dbReference type="Pfam" id="PF04843">
    <property type="entry name" value="Herpes_teg_N"/>
    <property type="match status" value="1"/>
</dbReference>
<feature type="region of interest" description="Disordered" evidence="1">
    <location>
        <begin position="268"/>
        <end position="379"/>
    </location>
</feature>
<dbReference type="InterPro" id="IPR006928">
    <property type="entry name" value="Herpes_teg_USP"/>
</dbReference>
<feature type="compositionally biased region" description="Basic and acidic residues" evidence="1">
    <location>
        <begin position="288"/>
        <end position="301"/>
    </location>
</feature>
<feature type="domain" description="Peptidase C76" evidence="2">
    <location>
        <begin position="27"/>
        <end position="193"/>
    </location>
</feature>